<name>A0ABR4S0G6_VIBMT</name>
<keyword evidence="4" id="KW-0804">Transcription</keyword>
<protein>
    <submittedName>
        <fullName evidence="6">LysR family transcriptional regulator</fullName>
    </submittedName>
</protein>
<gene>
    <name evidence="6" type="ORF">DP83_03140</name>
</gene>
<organism evidence="6 7">
    <name type="scientific">Vibrio metoecus</name>
    <dbReference type="NCBI Taxonomy" id="1481663"/>
    <lineage>
        <taxon>Bacteria</taxon>
        <taxon>Pseudomonadati</taxon>
        <taxon>Pseudomonadota</taxon>
        <taxon>Gammaproteobacteria</taxon>
        <taxon>Vibrionales</taxon>
        <taxon>Vibrionaceae</taxon>
        <taxon>Vibrio</taxon>
    </lineage>
</organism>
<evidence type="ECO:0000313" key="6">
    <source>
        <dbReference type="EMBL" id="KDO15260.1"/>
    </source>
</evidence>
<dbReference type="InterPro" id="IPR005119">
    <property type="entry name" value="LysR_subst-bd"/>
</dbReference>
<evidence type="ECO:0000313" key="7">
    <source>
        <dbReference type="Proteomes" id="UP000027331"/>
    </source>
</evidence>
<dbReference type="Pfam" id="PF00126">
    <property type="entry name" value="HTH_1"/>
    <property type="match status" value="1"/>
</dbReference>
<evidence type="ECO:0000256" key="2">
    <source>
        <dbReference type="ARBA" id="ARBA00023015"/>
    </source>
</evidence>
<evidence type="ECO:0000256" key="4">
    <source>
        <dbReference type="ARBA" id="ARBA00023163"/>
    </source>
</evidence>
<dbReference type="PANTHER" id="PTHR30537:SF66">
    <property type="entry name" value="IRON-REGULATED VIRULENCE REGULATORY PROTEIN IRGB"/>
    <property type="match status" value="1"/>
</dbReference>
<dbReference type="PROSITE" id="PS50931">
    <property type="entry name" value="HTH_LYSR"/>
    <property type="match status" value="1"/>
</dbReference>
<dbReference type="Proteomes" id="UP000027331">
    <property type="component" value="Unassembled WGS sequence"/>
</dbReference>
<feature type="domain" description="HTH lysR-type" evidence="5">
    <location>
        <begin position="1"/>
        <end position="59"/>
    </location>
</feature>
<dbReference type="Gene3D" id="3.40.190.290">
    <property type="match status" value="1"/>
</dbReference>
<dbReference type="PANTHER" id="PTHR30537">
    <property type="entry name" value="HTH-TYPE TRANSCRIPTIONAL REGULATOR"/>
    <property type="match status" value="1"/>
</dbReference>
<evidence type="ECO:0000256" key="1">
    <source>
        <dbReference type="ARBA" id="ARBA00009437"/>
    </source>
</evidence>
<reference evidence="6 7" key="1">
    <citation type="submission" date="2014-04" db="EMBL/GenBank/DDBJ databases">
        <title>Vibrio metecus sp. nov., a close relative of Vibrio cholerae isolated from coastal brackish ponds and clinical specimens.</title>
        <authorList>
            <person name="Kirchberger P.C."/>
            <person name="Turnsek M."/>
            <person name="Hunt D.E."/>
            <person name="Haley B.J."/>
            <person name="Colwell R."/>
            <person name="Polz M.F."/>
            <person name="Tarr C.L."/>
            <person name="Boucher Y."/>
        </authorList>
    </citation>
    <scope>NUCLEOTIDE SEQUENCE [LARGE SCALE GENOMIC DNA]</scope>
    <source>
        <strain evidence="7">PPCK-2014</strain>
    </source>
</reference>
<proteinExistence type="inferred from homology"/>
<dbReference type="Pfam" id="PF03466">
    <property type="entry name" value="LysR_substrate"/>
    <property type="match status" value="1"/>
</dbReference>
<sequence length="348" mass="40109">MQDLSAVKAFYALCQYKSLTAAAKALEQPKSTLSRRLAQLEEDLGQSLLMRQGNRLTLTKAGEVFAVYSEQLLELAHKSQEALQELNNQVTGELTLVVHPNLIRGWLSQVLDEFMQQHSTLKIRLLSQFQHSDEVFEPDLIIWIEHAAPMGYRKERLGYWRYAAYASPNYLAYRDKPNHPQELIHHPWIDFIAFRQAAVALHHPQLGSYELPALESRLQSDNLAMQADAIAKGRGIGLLPTWFANGFETAHPGSLIPCVNGWQSQPTEINCFYPLGRHPLRLRLFIDALRQARPDEWQIKNPAAAGFFIIDFSLRNKEWLGLRQQFFSLFHHIFSRETKQLEQLTRRR</sequence>
<evidence type="ECO:0000256" key="3">
    <source>
        <dbReference type="ARBA" id="ARBA00023125"/>
    </source>
</evidence>
<dbReference type="Gene3D" id="1.10.10.10">
    <property type="entry name" value="Winged helix-like DNA-binding domain superfamily/Winged helix DNA-binding domain"/>
    <property type="match status" value="1"/>
</dbReference>
<evidence type="ECO:0000259" key="5">
    <source>
        <dbReference type="PROSITE" id="PS50931"/>
    </source>
</evidence>
<dbReference type="InterPro" id="IPR000847">
    <property type="entry name" value="LysR_HTH_N"/>
</dbReference>
<dbReference type="SUPFAM" id="SSF53850">
    <property type="entry name" value="Periplasmic binding protein-like II"/>
    <property type="match status" value="1"/>
</dbReference>
<dbReference type="InterPro" id="IPR058163">
    <property type="entry name" value="LysR-type_TF_proteobact-type"/>
</dbReference>
<keyword evidence="3" id="KW-0238">DNA-binding</keyword>
<dbReference type="InterPro" id="IPR036390">
    <property type="entry name" value="WH_DNA-bd_sf"/>
</dbReference>
<dbReference type="InterPro" id="IPR036388">
    <property type="entry name" value="WH-like_DNA-bd_sf"/>
</dbReference>
<comment type="similarity">
    <text evidence="1">Belongs to the LysR transcriptional regulatory family.</text>
</comment>
<comment type="caution">
    <text evidence="6">The sequence shown here is derived from an EMBL/GenBank/DDBJ whole genome shotgun (WGS) entry which is preliminary data.</text>
</comment>
<dbReference type="SUPFAM" id="SSF46785">
    <property type="entry name" value="Winged helix' DNA-binding domain"/>
    <property type="match status" value="1"/>
</dbReference>
<keyword evidence="2" id="KW-0805">Transcription regulation</keyword>
<dbReference type="EMBL" id="JJMN01000018">
    <property type="protein sequence ID" value="KDO15260.1"/>
    <property type="molecule type" value="Genomic_DNA"/>
</dbReference>
<keyword evidence="7" id="KW-1185">Reference proteome</keyword>
<accession>A0ABR4S0G6</accession>